<feature type="compositionally biased region" description="Low complexity" evidence="1">
    <location>
        <begin position="88"/>
        <end position="105"/>
    </location>
</feature>
<protein>
    <submittedName>
        <fullName evidence="2">Unannotated protein</fullName>
    </submittedName>
</protein>
<sequence length="256" mass="27071">MTLNMDLPASCAADKRPATSGGHGVNRSAGKSILAIWKSAVSAIGARWRVTSVASSSSSSISIANMSASMVSGTSRRTALPKRRRRSSISTAASKSSASSSSSDKSALRDTRNVWHCSMFIPGNSRPRFAVITSSINTKRVEPGTDMKRGKFCGILTRAKRRSCVRGSLAMMARLRARLEIYGNGCAGSTASGVSTGKIRVSNCSAKYSRSVGVALSQLTISIPCWRNWGTSSLFHVLSCASTSCCTRRPIACNCA</sequence>
<organism evidence="2">
    <name type="scientific">freshwater metagenome</name>
    <dbReference type="NCBI Taxonomy" id="449393"/>
    <lineage>
        <taxon>unclassified sequences</taxon>
        <taxon>metagenomes</taxon>
        <taxon>ecological metagenomes</taxon>
    </lineage>
</organism>
<accession>A0A6J6UWZ1</accession>
<name>A0A6J6UWZ1_9ZZZZ</name>
<dbReference type="AlphaFoldDB" id="A0A6J6UWZ1"/>
<reference evidence="2" key="1">
    <citation type="submission" date="2020-05" db="EMBL/GenBank/DDBJ databases">
        <authorList>
            <person name="Chiriac C."/>
            <person name="Salcher M."/>
            <person name="Ghai R."/>
            <person name="Kavagutti S V."/>
        </authorList>
    </citation>
    <scope>NUCLEOTIDE SEQUENCE</scope>
</reference>
<proteinExistence type="predicted"/>
<evidence type="ECO:0000256" key="1">
    <source>
        <dbReference type="SAM" id="MobiDB-lite"/>
    </source>
</evidence>
<gene>
    <name evidence="2" type="ORF">UFOPK2872_00636</name>
</gene>
<evidence type="ECO:0000313" key="2">
    <source>
        <dbReference type="EMBL" id="CAB4763209.1"/>
    </source>
</evidence>
<feature type="region of interest" description="Disordered" evidence="1">
    <location>
        <begin position="1"/>
        <end position="25"/>
    </location>
</feature>
<dbReference type="EMBL" id="CAEZZM010000062">
    <property type="protein sequence ID" value="CAB4763209.1"/>
    <property type="molecule type" value="Genomic_DNA"/>
</dbReference>
<feature type="region of interest" description="Disordered" evidence="1">
    <location>
        <begin position="72"/>
        <end position="105"/>
    </location>
</feature>